<comment type="caution">
    <text evidence="2">The sequence shown here is derived from an EMBL/GenBank/DDBJ whole genome shotgun (WGS) entry which is preliminary data.</text>
</comment>
<evidence type="ECO:0000313" key="2">
    <source>
        <dbReference type="EMBL" id="MBT0963046.1"/>
    </source>
</evidence>
<organism evidence="2 3">
    <name type="scientific">Denitromonas iodatirespirans</name>
    <dbReference type="NCBI Taxonomy" id="2795389"/>
    <lineage>
        <taxon>Bacteria</taxon>
        <taxon>Pseudomonadati</taxon>
        <taxon>Pseudomonadota</taxon>
        <taxon>Betaproteobacteria</taxon>
        <taxon>Rhodocyclales</taxon>
        <taxon>Zoogloeaceae</taxon>
        <taxon>Denitromonas</taxon>
    </lineage>
</organism>
<feature type="chain" id="PRO_5038049516" description="DUF4175 family protein" evidence="1">
    <location>
        <begin position="22"/>
        <end position="158"/>
    </location>
</feature>
<evidence type="ECO:0000256" key="1">
    <source>
        <dbReference type="SAM" id="SignalP"/>
    </source>
</evidence>
<keyword evidence="1" id="KW-0732">Signal</keyword>
<dbReference type="AlphaFoldDB" id="A0A944DDH3"/>
<geneLocation type="plasmid" evidence="2">
    <name>unnamed1</name>
</geneLocation>
<accession>A0A944DDH3</accession>
<dbReference type="EMBL" id="JAEKFT010000023">
    <property type="protein sequence ID" value="MBT0963046.1"/>
    <property type="molecule type" value="Genomic_DNA"/>
</dbReference>
<dbReference type="Proteomes" id="UP000694660">
    <property type="component" value="Unassembled WGS sequence"/>
</dbReference>
<keyword evidence="2" id="KW-0614">Plasmid</keyword>
<reference evidence="3" key="1">
    <citation type="journal article" date="2022" name="ISME J.">
        <title>Genetic and phylogenetic analysis of dissimilatory iodate-reducing bacteria identifies potential niches across the world's oceans.</title>
        <authorList>
            <person name="Reyes-Umana V."/>
            <person name="Henning Z."/>
            <person name="Lee K."/>
            <person name="Barnum T.P."/>
            <person name="Coates J.D."/>
        </authorList>
    </citation>
    <scope>NUCLEOTIDE SEQUENCE [LARGE SCALE GENOMIC DNA]</scope>
    <source>
        <strain evidence="3">IR12</strain>
    </source>
</reference>
<name>A0A944DDH3_DENI1</name>
<protein>
    <recommendedName>
        <fullName evidence="4">DUF4175 family protein</fullName>
    </recommendedName>
</protein>
<gene>
    <name evidence="2" type="ORF">I8J34_17835</name>
</gene>
<dbReference type="RefSeq" id="WP_214362941.1">
    <property type="nucleotide sequence ID" value="NZ_JAEKFT010000023.1"/>
</dbReference>
<evidence type="ECO:0008006" key="4">
    <source>
        <dbReference type="Google" id="ProtNLM"/>
    </source>
</evidence>
<proteinExistence type="predicted"/>
<feature type="signal peptide" evidence="1">
    <location>
        <begin position="1"/>
        <end position="21"/>
    </location>
</feature>
<evidence type="ECO:0000313" key="3">
    <source>
        <dbReference type="Proteomes" id="UP000694660"/>
    </source>
</evidence>
<keyword evidence="3" id="KW-1185">Reference proteome</keyword>
<sequence length="158" mass="17178">MKTLATTLLSMSVFLTVPAFADQSHHPDQAAAEVPAGAMLERMQDNLKIMQGQLQRAAGAKTDEARQQAMAEHMQTMRENMGMAQGMQGGMMACPMMQGGMGMMGGGGMPKDMGARMHNMEQRMDMMQMMMQRMGGAGGGTPMQMPNQQMPMPMPMPK</sequence>